<dbReference type="PANTHER" id="PTHR34219:SF1">
    <property type="entry name" value="PEPSY DOMAIN-CONTAINING PROTEIN"/>
    <property type="match status" value="1"/>
</dbReference>
<keyword evidence="1" id="KW-0812">Transmembrane</keyword>
<proteinExistence type="predicted"/>
<dbReference type="EMBL" id="FUKM01000015">
    <property type="protein sequence ID" value="SJN10692.1"/>
    <property type="molecule type" value="Genomic_DNA"/>
</dbReference>
<keyword evidence="1" id="KW-0472">Membrane</keyword>
<dbReference type="Pfam" id="PF03929">
    <property type="entry name" value="PepSY_TM"/>
    <property type="match status" value="1"/>
</dbReference>
<evidence type="ECO:0000313" key="2">
    <source>
        <dbReference type="EMBL" id="SJN10692.1"/>
    </source>
</evidence>
<dbReference type="PANTHER" id="PTHR34219">
    <property type="entry name" value="IRON-REGULATED INNER MEMBRANE PROTEIN-RELATED"/>
    <property type="match status" value="1"/>
</dbReference>
<feature type="transmembrane region" description="Helical" evidence="1">
    <location>
        <begin position="206"/>
        <end position="227"/>
    </location>
</feature>
<feature type="transmembrane region" description="Helical" evidence="1">
    <location>
        <begin position="167"/>
        <end position="185"/>
    </location>
</feature>
<organism evidence="2 3">
    <name type="scientific">Halomonas citrativorans</name>
    <dbReference type="NCBI Taxonomy" id="2742612"/>
    <lineage>
        <taxon>Bacteria</taxon>
        <taxon>Pseudomonadati</taxon>
        <taxon>Pseudomonadota</taxon>
        <taxon>Gammaproteobacteria</taxon>
        <taxon>Oceanospirillales</taxon>
        <taxon>Halomonadaceae</taxon>
        <taxon>Halomonas</taxon>
    </lineage>
</organism>
<keyword evidence="1" id="KW-1133">Transmembrane helix</keyword>
<feature type="transmembrane region" description="Helical" evidence="1">
    <location>
        <begin position="376"/>
        <end position="393"/>
    </location>
</feature>
<reference evidence="2 3" key="1">
    <citation type="submission" date="2017-02" db="EMBL/GenBank/DDBJ databases">
        <authorList>
            <person name="Dridi B."/>
        </authorList>
    </citation>
    <scope>NUCLEOTIDE SEQUENCE [LARGE SCALE GENOMIC DNA]</scope>
    <source>
        <strain evidence="2 3">JB380</strain>
    </source>
</reference>
<dbReference type="Proteomes" id="UP000196331">
    <property type="component" value="Unassembled WGS sequence"/>
</dbReference>
<gene>
    <name evidence="2" type="ORF">CZ787_04250</name>
</gene>
<evidence type="ECO:0000256" key="1">
    <source>
        <dbReference type="SAM" id="Phobius"/>
    </source>
</evidence>
<accession>A0A1R4HT35</accession>
<evidence type="ECO:0000313" key="3">
    <source>
        <dbReference type="Proteomes" id="UP000196331"/>
    </source>
</evidence>
<sequence>MSSNKADPARSGRSGKILFALLMRMHFYVGLLVGPFILVAALSGIVYVLTPSVESWLYRDALTVSTQSAPQPLARQIETAQWVVGQDTLPAVVRPAPDVYSTTRVMFADPALGPSEHRAIFIDPATLEVKGDMTVYGTSGILPFRTALDQFHRGLLLGDVGRLYSELAASWLWIIALLGLVLWLARRKALKSPSPRMAARRWHATVGVSALVGLLFFSATGLTWSQWAGGNIGELRQAWGWGTPSVSTVLPASGDAASHDPHAHHDMHADHGVSSAPEAGDFVSTEGFDQALAAARRSGLLADQIQLEPPASEGRAWRVSEIDRRWPTQVDQVALNPSDMRILEQTDFSTFPLAAKLTRWGIDLHMGVLFGLPNQLVLALFAAALVFLIVWGYRMWWQRVKSTTVNQAQTMAALFIMLSLPAQLGLLAILALLGFALPVLGGSLIIIAIIDVLRWAASRKHRSV</sequence>
<feature type="transmembrane region" description="Helical" evidence="1">
    <location>
        <begin position="413"/>
        <end position="433"/>
    </location>
</feature>
<comment type="caution">
    <text evidence="2">The sequence shown here is derived from an EMBL/GenBank/DDBJ whole genome shotgun (WGS) entry which is preliminary data.</text>
</comment>
<feature type="transmembrane region" description="Helical" evidence="1">
    <location>
        <begin position="21"/>
        <end position="49"/>
    </location>
</feature>
<dbReference type="AlphaFoldDB" id="A0A1R4HT35"/>
<protein>
    <submittedName>
        <fullName evidence="2">Uncharacterized iron-regulated membrane protein Iron-uptake factor PiuB</fullName>
    </submittedName>
</protein>
<feature type="transmembrane region" description="Helical" evidence="1">
    <location>
        <begin position="439"/>
        <end position="457"/>
    </location>
</feature>
<name>A0A1R4HT35_9GAMM</name>
<dbReference type="RefSeq" id="WP_328514766.1">
    <property type="nucleotide sequence ID" value="NZ_FUKM01000015.1"/>
</dbReference>
<dbReference type="InterPro" id="IPR005625">
    <property type="entry name" value="PepSY-ass_TM"/>
</dbReference>